<dbReference type="GO" id="GO:0022904">
    <property type="term" value="P:respiratory electron transport chain"/>
    <property type="evidence" value="ECO:0007669"/>
    <property type="project" value="TreeGrafter"/>
</dbReference>
<comment type="caution">
    <text evidence="3">The sequence shown here is derived from an EMBL/GenBank/DDBJ whole genome shotgun (WGS) entry which is preliminary data.</text>
</comment>
<evidence type="ECO:0000313" key="3">
    <source>
        <dbReference type="EMBL" id="GAI22853.1"/>
    </source>
</evidence>
<name>X1LUT2_9ZZZZ</name>
<evidence type="ECO:0000259" key="2">
    <source>
        <dbReference type="Pfam" id="PF00384"/>
    </source>
</evidence>
<protein>
    <recommendedName>
        <fullName evidence="2">Molybdopterin oxidoreductase domain-containing protein</fullName>
    </recommendedName>
</protein>
<dbReference type="PANTHER" id="PTHR43105">
    <property type="entry name" value="RESPIRATORY NITRATE REDUCTASE"/>
    <property type="match status" value="1"/>
</dbReference>
<reference evidence="3" key="1">
    <citation type="journal article" date="2014" name="Front. Microbiol.">
        <title>High frequency of phylogenetically diverse reductive dehalogenase-homologous genes in deep subseafloor sedimentary metagenomes.</title>
        <authorList>
            <person name="Kawai M."/>
            <person name="Futagami T."/>
            <person name="Toyoda A."/>
            <person name="Takaki Y."/>
            <person name="Nishi S."/>
            <person name="Hori S."/>
            <person name="Arai W."/>
            <person name="Tsubouchi T."/>
            <person name="Morono Y."/>
            <person name="Uchiyama I."/>
            <person name="Ito T."/>
            <person name="Fujiyama A."/>
            <person name="Inagaki F."/>
            <person name="Takami H."/>
        </authorList>
    </citation>
    <scope>NUCLEOTIDE SEQUENCE</scope>
    <source>
        <strain evidence="3">Expedition CK06-06</strain>
    </source>
</reference>
<accession>X1LUT2</accession>
<proteinExistence type="predicted"/>
<gene>
    <name evidence="3" type="ORF">S06H3_29655</name>
</gene>
<organism evidence="3">
    <name type="scientific">marine sediment metagenome</name>
    <dbReference type="NCBI Taxonomy" id="412755"/>
    <lineage>
        <taxon>unclassified sequences</taxon>
        <taxon>metagenomes</taxon>
        <taxon>ecological metagenomes</taxon>
    </lineage>
</organism>
<dbReference type="Gene3D" id="3.40.50.740">
    <property type="match status" value="1"/>
</dbReference>
<keyword evidence="1" id="KW-0560">Oxidoreductase</keyword>
<sequence length="126" mass="13786">NNVQGACDLGALPNVYPGYQKVSEAQVRENFETTWGVKLPPKEGLTVVEIMDAASKGEIKGLYIMGENPMLSDPNLNHVREGLENLDFLVVQDIFLTETAELADVVLPGVSFAEKEGTFTNTCRRA</sequence>
<feature type="non-terminal residue" evidence="3">
    <location>
        <position position="1"/>
    </location>
</feature>
<dbReference type="InterPro" id="IPR006656">
    <property type="entry name" value="Mopterin_OxRdtase"/>
</dbReference>
<dbReference type="PANTHER" id="PTHR43105:SF14">
    <property type="entry name" value="FORMATE DEHYDROGENASE H"/>
    <property type="match status" value="1"/>
</dbReference>
<dbReference type="SUPFAM" id="SSF53706">
    <property type="entry name" value="Formate dehydrogenase/DMSO reductase, domains 1-3"/>
    <property type="match status" value="1"/>
</dbReference>
<dbReference type="InterPro" id="IPR050123">
    <property type="entry name" value="Prok_molybdopt-oxidoreductase"/>
</dbReference>
<dbReference type="Pfam" id="PF00384">
    <property type="entry name" value="Molybdopterin"/>
    <property type="match status" value="1"/>
</dbReference>
<dbReference type="AlphaFoldDB" id="X1LUT2"/>
<evidence type="ECO:0000256" key="1">
    <source>
        <dbReference type="ARBA" id="ARBA00023002"/>
    </source>
</evidence>
<dbReference type="GO" id="GO:0003954">
    <property type="term" value="F:NADH dehydrogenase activity"/>
    <property type="evidence" value="ECO:0007669"/>
    <property type="project" value="TreeGrafter"/>
</dbReference>
<dbReference type="EMBL" id="BARV01017397">
    <property type="protein sequence ID" value="GAI22853.1"/>
    <property type="molecule type" value="Genomic_DNA"/>
</dbReference>
<feature type="domain" description="Molybdopterin oxidoreductase" evidence="2">
    <location>
        <begin position="4"/>
        <end position="125"/>
    </location>
</feature>
<dbReference type="GO" id="GO:0016020">
    <property type="term" value="C:membrane"/>
    <property type="evidence" value="ECO:0007669"/>
    <property type="project" value="TreeGrafter"/>
</dbReference>